<dbReference type="GO" id="GO:0003870">
    <property type="term" value="F:5-aminolevulinate synthase activity"/>
    <property type="evidence" value="ECO:0007669"/>
    <property type="project" value="UniProtKB-EC"/>
</dbReference>
<keyword evidence="9 15" id="KW-0012">Acyltransferase</keyword>
<keyword evidence="16" id="KW-1133">Transmembrane helix</keyword>
<dbReference type="Gene3D" id="3.90.1150.10">
    <property type="entry name" value="Aspartate Aminotransferase, domain 1"/>
    <property type="match status" value="1"/>
</dbReference>
<evidence type="ECO:0000313" key="19">
    <source>
        <dbReference type="Proteomes" id="UP000440694"/>
    </source>
</evidence>
<dbReference type="Gene3D" id="3.40.640.10">
    <property type="entry name" value="Type I PLP-dependent aspartate aminotransferase-like (Major domain)"/>
    <property type="match status" value="1"/>
</dbReference>
<comment type="subunit">
    <text evidence="4">Homodimer.</text>
</comment>
<dbReference type="GO" id="GO:0030170">
    <property type="term" value="F:pyridoxal phosphate binding"/>
    <property type="evidence" value="ECO:0007669"/>
    <property type="project" value="UniProtKB-UniRule"/>
</dbReference>
<evidence type="ECO:0000256" key="4">
    <source>
        <dbReference type="ARBA" id="ARBA00011738"/>
    </source>
</evidence>
<dbReference type="NCBIfam" id="TIGR01821">
    <property type="entry name" value="5aminolev_synth"/>
    <property type="match status" value="1"/>
</dbReference>
<dbReference type="InterPro" id="IPR015421">
    <property type="entry name" value="PyrdxlP-dep_Trfase_major"/>
</dbReference>
<dbReference type="SUPFAM" id="SSF53383">
    <property type="entry name" value="PLP-dependent transferases"/>
    <property type="match status" value="1"/>
</dbReference>
<keyword evidence="16" id="KW-0812">Transmembrane</keyword>
<keyword evidence="16" id="KW-0472">Membrane</keyword>
<comment type="pathway">
    <text evidence="2 15">Porphyrin-containing compound metabolism; protoporphyrin-IX biosynthesis; 5-aminolevulinate from glycine: step 1/1.</text>
</comment>
<dbReference type="Pfam" id="PF00155">
    <property type="entry name" value="Aminotran_1_2"/>
    <property type="match status" value="1"/>
</dbReference>
<keyword evidence="8 15" id="KW-0350">Heme biosynthesis</keyword>
<dbReference type="CDD" id="cd06454">
    <property type="entry name" value="KBL_like"/>
    <property type="match status" value="1"/>
</dbReference>
<evidence type="ECO:0000259" key="17">
    <source>
        <dbReference type="Pfam" id="PF00155"/>
    </source>
</evidence>
<evidence type="ECO:0000256" key="6">
    <source>
        <dbReference type="ARBA" id="ARBA00022679"/>
    </source>
</evidence>
<dbReference type="EC" id="2.3.1.37" evidence="5 15"/>
<dbReference type="PANTHER" id="PTHR13693:SF102">
    <property type="entry name" value="2-AMINO-3-KETOBUTYRATE COENZYME A LIGASE, MITOCHONDRIAL"/>
    <property type="match status" value="1"/>
</dbReference>
<gene>
    <name evidence="18" type="primary">hemA</name>
    <name evidence="18" type="ORF">GIW81_10395</name>
</gene>
<evidence type="ECO:0000256" key="9">
    <source>
        <dbReference type="ARBA" id="ARBA00023315"/>
    </source>
</evidence>
<evidence type="ECO:0000256" key="11">
    <source>
        <dbReference type="ARBA" id="ARBA00031945"/>
    </source>
</evidence>
<evidence type="ECO:0000256" key="15">
    <source>
        <dbReference type="RuleBase" id="RU910713"/>
    </source>
</evidence>
<dbReference type="Proteomes" id="UP000440694">
    <property type="component" value="Unassembled WGS sequence"/>
</dbReference>
<reference evidence="18 19" key="1">
    <citation type="submission" date="2019-11" db="EMBL/GenBank/DDBJ databases">
        <title>Identification of a novel strain.</title>
        <authorList>
            <person name="Xu Q."/>
            <person name="Wang G."/>
        </authorList>
    </citation>
    <scope>NUCLEOTIDE SEQUENCE [LARGE SCALE GENOMIC DNA]</scope>
    <source>
        <strain evidence="19">xq</strain>
    </source>
</reference>
<feature type="domain" description="Aminotransferase class I/classII large" evidence="17">
    <location>
        <begin position="46"/>
        <end position="390"/>
    </location>
</feature>
<keyword evidence="19" id="KW-1185">Reference proteome</keyword>
<proteinExistence type="inferred from homology"/>
<comment type="catalytic activity">
    <reaction evidence="13 15">
        <text>succinyl-CoA + glycine + H(+) = 5-aminolevulinate + CO2 + CoA</text>
        <dbReference type="Rhea" id="RHEA:12921"/>
        <dbReference type="ChEBI" id="CHEBI:15378"/>
        <dbReference type="ChEBI" id="CHEBI:16526"/>
        <dbReference type="ChEBI" id="CHEBI:57287"/>
        <dbReference type="ChEBI" id="CHEBI:57292"/>
        <dbReference type="ChEBI" id="CHEBI:57305"/>
        <dbReference type="ChEBI" id="CHEBI:356416"/>
        <dbReference type="EC" id="2.3.1.37"/>
    </reaction>
</comment>
<organism evidence="18 19">
    <name type="scientific">Hyphomicrobium album</name>
    <dbReference type="NCBI Taxonomy" id="2665159"/>
    <lineage>
        <taxon>Bacteria</taxon>
        <taxon>Pseudomonadati</taxon>
        <taxon>Pseudomonadota</taxon>
        <taxon>Alphaproteobacteria</taxon>
        <taxon>Hyphomicrobiales</taxon>
        <taxon>Hyphomicrobiaceae</taxon>
        <taxon>Hyphomicrobium</taxon>
    </lineage>
</organism>
<dbReference type="PANTHER" id="PTHR13693">
    <property type="entry name" value="CLASS II AMINOTRANSFERASE/8-AMINO-7-OXONONANOATE SYNTHASE"/>
    <property type="match status" value="1"/>
</dbReference>
<evidence type="ECO:0000256" key="16">
    <source>
        <dbReference type="SAM" id="Phobius"/>
    </source>
</evidence>
<dbReference type="PROSITE" id="PS00599">
    <property type="entry name" value="AA_TRANSFER_CLASS_2"/>
    <property type="match status" value="1"/>
</dbReference>
<dbReference type="InterPro" id="IPR010961">
    <property type="entry name" value="4pyrrol_synth_NH2levulA_synth"/>
</dbReference>
<comment type="caution">
    <text evidence="18">The sequence shown here is derived from an EMBL/GenBank/DDBJ whole genome shotgun (WGS) entry which is preliminary data.</text>
</comment>
<evidence type="ECO:0000313" key="18">
    <source>
        <dbReference type="EMBL" id="MTD94740.1"/>
    </source>
</evidence>
<feature type="transmembrane region" description="Helical" evidence="16">
    <location>
        <begin position="269"/>
        <end position="291"/>
    </location>
</feature>
<sequence length="410" mass="44672">MNFAGLFQQRLEALHQEGRYRVFADLKRRRGSFPVADHFAANGSHEVTVWCSNDYLGMGQHPAVLTAMHQAIDAVGAGSGGTRNISGTTHYHVELESELADLHGKEAALLFTSAYIANDATLSTLLKLVPGTVVFSDEKNHASMIEGIRHGQCEKHIFRHNDVADLEEKLKKFPQGTPKIIAFESVYSMDGHIAPTAAICDLAEKYGALTYLDEVHAVGMYGPRGGGIAERDGVMDRVDIINGTLAKGFGVMGGYIAGSRDLCDAIRSFASAFIFTTSLAPAIVAGALASVRHLKTNAFERVRHQERVRTLKALLKAKRLPVMDNPSHIVPVMVGCPVHCKAVTDALLHQYGIYVQPINYPTVSKGTERMRLTPSPVHSDEQMANLIRALEELWAACPVSNGTYVRLAAE</sequence>
<keyword evidence="7 14" id="KW-0663">Pyridoxal phosphate</keyword>
<dbReference type="InterPro" id="IPR004839">
    <property type="entry name" value="Aminotransferase_I/II_large"/>
</dbReference>
<evidence type="ECO:0000256" key="10">
    <source>
        <dbReference type="ARBA" id="ARBA00031691"/>
    </source>
</evidence>
<dbReference type="AlphaFoldDB" id="A0A6I3KLC3"/>
<dbReference type="InterPro" id="IPR015422">
    <property type="entry name" value="PyrdxlP-dep_Trfase_small"/>
</dbReference>
<dbReference type="EMBL" id="WMBQ01000001">
    <property type="protein sequence ID" value="MTD94740.1"/>
    <property type="molecule type" value="Genomic_DNA"/>
</dbReference>
<evidence type="ECO:0000256" key="1">
    <source>
        <dbReference type="ARBA" id="ARBA00001933"/>
    </source>
</evidence>
<name>A0A6I3KLC3_9HYPH</name>
<evidence type="ECO:0000256" key="8">
    <source>
        <dbReference type="ARBA" id="ARBA00023133"/>
    </source>
</evidence>
<dbReference type="InterPro" id="IPR015424">
    <property type="entry name" value="PyrdxlP-dep_Trfase"/>
</dbReference>
<protein>
    <recommendedName>
        <fullName evidence="5 15">5-aminolevulinate synthase</fullName>
        <ecNumber evidence="5 15">2.3.1.37</ecNumber>
    </recommendedName>
    <alternativeName>
        <fullName evidence="10 15">5-aminolevulinic acid synthase</fullName>
    </alternativeName>
    <alternativeName>
        <fullName evidence="11 15">Delta-ALA synthase</fullName>
    </alternativeName>
    <alternativeName>
        <fullName evidence="12 15">Delta-aminolevulinate synthase</fullName>
    </alternativeName>
</protein>
<evidence type="ECO:0000256" key="3">
    <source>
        <dbReference type="ARBA" id="ARBA00008392"/>
    </source>
</evidence>
<evidence type="ECO:0000256" key="7">
    <source>
        <dbReference type="ARBA" id="ARBA00022898"/>
    </source>
</evidence>
<evidence type="ECO:0000256" key="2">
    <source>
        <dbReference type="ARBA" id="ARBA00005029"/>
    </source>
</evidence>
<dbReference type="InterPro" id="IPR001917">
    <property type="entry name" value="Aminotrans_II_pyridoxalP_BS"/>
</dbReference>
<evidence type="ECO:0000256" key="14">
    <source>
        <dbReference type="RuleBase" id="RU003693"/>
    </source>
</evidence>
<evidence type="ECO:0000256" key="5">
    <source>
        <dbReference type="ARBA" id="ARBA00013257"/>
    </source>
</evidence>
<comment type="cofactor">
    <cofactor evidence="1 14">
        <name>pyridoxal 5'-phosphate</name>
        <dbReference type="ChEBI" id="CHEBI:597326"/>
    </cofactor>
</comment>
<dbReference type="UniPathway" id="UPA00251">
    <property type="reaction ID" value="UER00375"/>
</dbReference>
<evidence type="ECO:0000256" key="13">
    <source>
        <dbReference type="ARBA" id="ARBA00047654"/>
    </source>
</evidence>
<dbReference type="GO" id="GO:0006782">
    <property type="term" value="P:protoporphyrinogen IX biosynthetic process"/>
    <property type="evidence" value="ECO:0007669"/>
    <property type="project" value="UniProtKB-UniRule"/>
</dbReference>
<accession>A0A6I3KLC3</accession>
<dbReference type="InterPro" id="IPR050087">
    <property type="entry name" value="AON_synthase_class-II"/>
</dbReference>
<comment type="similarity">
    <text evidence="3 14">Belongs to the class-II pyridoxal-phosphate-dependent aminotransferase family.</text>
</comment>
<keyword evidence="6 15" id="KW-0808">Transferase</keyword>
<evidence type="ECO:0000256" key="12">
    <source>
        <dbReference type="ARBA" id="ARBA00032773"/>
    </source>
</evidence>
<dbReference type="RefSeq" id="WP_154739123.1">
    <property type="nucleotide sequence ID" value="NZ_WMBQ01000001.1"/>
</dbReference>
<dbReference type="FunFam" id="3.40.640.10:FF:000006">
    <property type="entry name" value="5-aminolevulinate synthase, mitochondrial"/>
    <property type="match status" value="1"/>
</dbReference>